<dbReference type="InterPro" id="IPR029058">
    <property type="entry name" value="AB_hydrolase_fold"/>
</dbReference>
<dbReference type="GO" id="GO:0006629">
    <property type="term" value="P:lipid metabolic process"/>
    <property type="evidence" value="ECO:0007669"/>
    <property type="project" value="InterPro"/>
</dbReference>
<evidence type="ECO:0008006" key="4">
    <source>
        <dbReference type="Google" id="ProtNLM"/>
    </source>
</evidence>
<dbReference type="PANTHER" id="PTHR11440">
    <property type="entry name" value="LECITHIN-CHOLESTEROL ACYLTRANSFERASE-RELATED"/>
    <property type="match status" value="1"/>
</dbReference>
<organism evidence="2 3">
    <name type="scientific">Australozyma saopauloensis</name>
    <dbReference type="NCBI Taxonomy" id="291208"/>
    <lineage>
        <taxon>Eukaryota</taxon>
        <taxon>Fungi</taxon>
        <taxon>Dikarya</taxon>
        <taxon>Ascomycota</taxon>
        <taxon>Saccharomycotina</taxon>
        <taxon>Pichiomycetes</taxon>
        <taxon>Metschnikowiaceae</taxon>
        <taxon>Australozyma</taxon>
    </lineage>
</organism>
<evidence type="ECO:0000256" key="1">
    <source>
        <dbReference type="SAM" id="MobiDB-lite"/>
    </source>
</evidence>
<dbReference type="EMBL" id="CP138897">
    <property type="protein sequence ID" value="WPK25921.1"/>
    <property type="molecule type" value="Genomic_DNA"/>
</dbReference>
<feature type="region of interest" description="Disordered" evidence="1">
    <location>
        <begin position="1"/>
        <end position="34"/>
    </location>
</feature>
<sequence length="636" mass="71405">MPGEHQAAAEADVEVEDYFPYEGDDSLKSPDSNTFPIHRPPIYRQYTQEDAQSLVGGETISLEDLDGDRKTSDKPHHGLGKVFLFSLPFGGLSGIMAGFKLPALPFGSKEEEIDEDLLHIRHRIDRQLSVSTQDEARHFSTTKGLDNVRMRAMKTTLLENISELVPDFILKNKRSYESVYSELDGPILVMGGYRGSILRETGTGKRAWVPIKAGLHLRHVNLLLGPNREDELRATDYIYPDGVLKNIGPFDICKKFIKKLQNGKTLVKEFGYDWRLSLDITADQLIEQLEALYKKTGKRTIVVAHSMGGLVAHGAMQKRPELFRGLIYAGVPSECLNIIGPLRFGDSIMFSDRILTFETNFMMRSSFAFLPLSGRVFANKDTGEHYDLDFFDPDTWVTFNLNPLVSETRKLQELGETADNPLQPLRSQGSASSLTMSPSSLTNSPISSISSKLKQIPTNLSLKSKPSIVTNTKMTNIHNPGKISAITQQMNEIWSDYKFTISFSKAYEYLADTLKRAKEYVLSLEYDPALAHKYPPLAVVYGDKVPSVRGSYVSSPQDIKDGNYYEFFYGRGDGVVHQRWLMPEDKGFSRHDPELGKGHIVGKFSSDRGHVDLMTDLEVMADALSAILEADKTWRH</sequence>
<gene>
    <name evidence="2" type="ORF">PUMCH_003258</name>
</gene>
<evidence type="ECO:0000313" key="3">
    <source>
        <dbReference type="Proteomes" id="UP001338582"/>
    </source>
</evidence>
<protein>
    <recommendedName>
        <fullName evidence="4">AB hydrolase-1 domain-containing protein</fullName>
    </recommendedName>
</protein>
<dbReference type="GeneID" id="88174322"/>
<reference evidence="2 3" key="1">
    <citation type="submission" date="2023-10" db="EMBL/GenBank/DDBJ databases">
        <title>Draft Genome Sequence of Candida saopaulonensis from a very Premature Infant with Sepsis.</title>
        <authorList>
            <person name="Ning Y."/>
            <person name="Dai R."/>
            <person name="Xiao M."/>
            <person name="Xu Y."/>
            <person name="Yan Q."/>
            <person name="Zhang L."/>
        </authorList>
    </citation>
    <scope>NUCLEOTIDE SEQUENCE [LARGE SCALE GENOMIC DNA]</scope>
    <source>
        <strain evidence="2 3">19XY460</strain>
    </source>
</reference>
<feature type="compositionally biased region" description="Low complexity" evidence="1">
    <location>
        <begin position="430"/>
        <end position="445"/>
    </location>
</feature>
<dbReference type="AlphaFoldDB" id="A0AAX4HC09"/>
<feature type="compositionally biased region" description="Acidic residues" evidence="1">
    <location>
        <begin position="11"/>
        <end position="24"/>
    </location>
</feature>
<dbReference type="RefSeq" id="XP_062878303.1">
    <property type="nucleotide sequence ID" value="XM_063022233.1"/>
</dbReference>
<dbReference type="Gene3D" id="3.40.50.1820">
    <property type="entry name" value="alpha/beta hydrolase"/>
    <property type="match status" value="1"/>
</dbReference>
<name>A0AAX4HC09_9ASCO</name>
<dbReference type="Proteomes" id="UP001338582">
    <property type="component" value="Chromosome 4"/>
</dbReference>
<keyword evidence="3" id="KW-1185">Reference proteome</keyword>
<accession>A0AAX4HC09</accession>
<dbReference type="GO" id="GO:0008374">
    <property type="term" value="F:O-acyltransferase activity"/>
    <property type="evidence" value="ECO:0007669"/>
    <property type="project" value="InterPro"/>
</dbReference>
<evidence type="ECO:0000313" key="2">
    <source>
        <dbReference type="EMBL" id="WPK25921.1"/>
    </source>
</evidence>
<dbReference type="Pfam" id="PF02450">
    <property type="entry name" value="LCAT"/>
    <property type="match status" value="1"/>
</dbReference>
<proteinExistence type="predicted"/>
<dbReference type="InterPro" id="IPR003386">
    <property type="entry name" value="LACT/PDAT_acylTrfase"/>
</dbReference>
<dbReference type="KEGG" id="asau:88174322"/>
<dbReference type="SUPFAM" id="SSF53474">
    <property type="entry name" value="alpha/beta-Hydrolases"/>
    <property type="match status" value="1"/>
</dbReference>
<feature type="region of interest" description="Disordered" evidence="1">
    <location>
        <begin position="415"/>
        <end position="445"/>
    </location>
</feature>